<keyword evidence="2" id="KW-0808">Transferase</keyword>
<protein>
    <submittedName>
        <fullName evidence="2">Glycosyl transferase</fullName>
    </submittedName>
</protein>
<dbReference type="PANTHER" id="PTHR12526">
    <property type="entry name" value="GLYCOSYLTRANSFERASE"/>
    <property type="match status" value="1"/>
</dbReference>
<name>A0A2K2FRG6_9CLOT</name>
<dbReference type="GO" id="GO:0016757">
    <property type="term" value="F:glycosyltransferase activity"/>
    <property type="evidence" value="ECO:0007669"/>
    <property type="project" value="InterPro"/>
</dbReference>
<evidence type="ECO:0000313" key="3">
    <source>
        <dbReference type="Proteomes" id="UP000236151"/>
    </source>
</evidence>
<reference evidence="3" key="1">
    <citation type="submission" date="2017-06" db="EMBL/GenBank/DDBJ databases">
        <title>Investigating the central metabolism of Clostridium thermosuccinogenes.</title>
        <authorList>
            <person name="Koendjbiharie J.G."/>
            <person name="Van Kranenburg R."/>
            <person name="Vriesendorp B."/>
        </authorList>
    </citation>
    <scope>NUCLEOTIDE SEQUENCE [LARGE SCALE GENOMIC DNA]</scope>
    <source>
        <strain evidence="3">DSM 5806</strain>
    </source>
</reference>
<dbReference type="CDD" id="cd03811">
    <property type="entry name" value="GT4_GT28_WabH-like"/>
    <property type="match status" value="1"/>
</dbReference>
<dbReference type="InterPro" id="IPR001296">
    <property type="entry name" value="Glyco_trans_1"/>
</dbReference>
<dbReference type="SUPFAM" id="SSF53756">
    <property type="entry name" value="UDP-Glycosyltransferase/glycogen phosphorylase"/>
    <property type="match status" value="1"/>
</dbReference>
<dbReference type="KEGG" id="cthd:CDO33_04155"/>
<accession>A0A2K2FRG6</accession>
<dbReference type="RefSeq" id="WP_103079962.1">
    <property type="nucleotide sequence ID" value="NZ_CP021850.1"/>
</dbReference>
<feature type="domain" description="Glycosyl transferase family 1" evidence="1">
    <location>
        <begin position="220"/>
        <end position="378"/>
    </location>
</feature>
<evidence type="ECO:0000259" key="1">
    <source>
        <dbReference type="Pfam" id="PF00534"/>
    </source>
</evidence>
<dbReference type="Proteomes" id="UP000236151">
    <property type="component" value="Unassembled WGS sequence"/>
</dbReference>
<dbReference type="OrthoDB" id="9762705at2"/>
<sequence length="398" mass="45209">MVQILISAFDMEIGGVERSLISLLESFDYGRFDVDLMLFRHHGEFMDLLPEGPNLLPEIPQYASFRKPVSEVLRSGHPAIALSRIAAKYLGHLAAIRKGYKESGLIPMQLGWKFSLPVLPRLKKQYDVAISYLWPHYFIAQKVNARKKIAWVHTDYSCLEIDNKLDAEMWGKFDRIAAVSDGCRTAFLKRYPQFEERTVVIENITSPDYIRKMAKEDVSGEINDNDRDIKLVTVARLAFAKGIDDAVRACRVLLDQGYKVKWYVVGYGCEEACIRDLIRNLGLEDKFILLGKKLNPYPYIKACDIYVQPSRYEGKAVTVTEAQVLGKPVLITNYPTAASQVRDGFDGIITEQGVDGIVKGIKLLIDNPGMRRKLEENTLSTSYFNVYEIEKLYGLMEA</sequence>
<organism evidence="2 3">
    <name type="scientific">Clostridium thermosuccinogenes</name>
    <dbReference type="NCBI Taxonomy" id="84032"/>
    <lineage>
        <taxon>Bacteria</taxon>
        <taxon>Bacillati</taxon>
        <taxon>Bacillota</taxon>
        <taxon>Clostridia</taxon>
        <taxon>Eubacteriales</taxon>
        <taxon>Clostridiaceae</taxon>
        <taxon>Clostridium</taxon>
    </lineage>
</organism>
<dbReference type="EMBL" id="NIOJ01000002">
    <property type="protein sequence ID" value="PNU01382.1"/>
    <property type="molecule type" value="Genomic_DNA"/>
</dbReference>
<dbReference type="Pfam" id="PF00534">
    <property type="entry name" value="Glycos_transf_1"/>
    <property type="match status" value="1"/>
</dbReference>
<gene>
    <name evidence="2" type="ORF">CDQ84_01575</name>
</gene>
<comment type="caution">
    <text evidence="2">The sequence shown here is derived from an EMBL/GenBank/DDBJ whole genome shotgun (WGS) entry which is preliminary data.</text>
</comment>
<proteinExistence type="predicted"/>
<dbReference type="Gene3D" id="3.40.50.2000">
    <property type="entry name" value="Glycogen Phosphorylase B"/>
    <property type="match status" value="2"/>
</dbReference>
<evidence type="ECO:0000313" key="2">
    <source>
        <dbReference type="EMBL" id="PNU01382.1"/>
    </source>
</evidence>
<dbReference type="AlphaFoldDB" id="A0A2K2FRG6"/>
<keyword evidence="3" id="KW-1185">Reference proteome</keyword>
<dbReference type="PANTHER" id="PTHR12526:SF572">
    <property type="entry name" value="BLL5144 PROTEIN"/>
    <property type="match status" value="1"/>
</dbReference>